<evidence type="ECO:0000256" key="10">
    <source>
        <dbReference type="ARBA" id="ARBA00023288"/>
    </source>
</evidence>
<dbReference type="InterPro" id="IPR037055">
    <property type="entry name" value="MHC_I-like_Ag-recog_sf"/>
</dbReference>
<keyword evidence="8" id="KW-1015">Disulfide bond</keyword>
<keyword evidence="4" id="KW-1003">Cell membrane</keyword>
<keyword evidence="5" id="KW-0336">GPI-anchor</keyword>
<dbReference type="RefSeq" id="XP_060061319.1">
    <property type="nucleotide sequence ID" value="XM_060205336.1"/>
</dbReference>
<evidence type="ECO:0000313" key="17">
    <source>
        <dbReference type="RefSeq" id="XP_060061320.1"/>
    </source>
</evidence>
<evidence type="ECO:0000313" key="16">
    <source>
        <dbReference type="RefSeq" id="XP_060061319.1"/>
    </source>
</evidence>
<comment type="function">
    <text evidence="1">Acts as a ligand for KLRK1.</text>
</comment>
<dbReference type="InterPro" id="IPR011162">
    <property type="entry name" value="MHC_I/II-like_Ag-recog"/>
</dbReference>
<dbReference type="RefSeq" id="XP_060061318.1">
    <property type="nucleotide sequence ID" value="XM_060205335.1"/>
</dbReference>
<evidence type="ECO:0000313" key="14">
    <source>
        <dbReference type="RefSeq" id="XP_060061317.1"/>
    </source>
</evidence>
<keyword evidence="13" id="KW-1185">Reference proteome</keyword>
<dbReference type="InterPro" id="IPR050208">
    <property type="entry name" value="MHC_class-I_related"/>
</dbReference>
<dbReference type="GeneID" id="132542669"/>
<proteinExistence type="inferred from homology"/>
<evidence type="ECO:0000313" key="19">
    <source>
        <dbReference type="RefSeq" id="XP_060061322.1"/>
    </source>
</evidence>
<evidence type="ECO:0000313" key="18">
    <source>
        <dbReference type="RefSeq" id="XP_060061321.1"/>
    </source>
</evidence>
<evidence type="ECO:0000256" key="11">
    <source>
        <dbReference type="SAM" id="SignalP"/>
    </source>
</evidence>
<evidence type="ECO:0000256" key="5">
    <source>
        <dbReference type="ARBA" id="ARBA00022622"/>
    </source>
</evidence>
<evidence type="ECO:0000313" key="13">
    <source>
        <dbReference type="Proteomes" id="UP001652624"/>
    </source>
</evidence>
<dbReference type="InterPro" id="IPR029287">
    <property type="entry name" value="RAE-1"/>
</dbReference>
<dbReference type="Gene3D" id="3.30.500.10">
    <property type="entry name" value="MHC class I-like antigen recognition-like"/>
    <property type="match status" value="1"/>
</dbReference>
<evidence type="ECO:0000256" key="6">
    <source>
        <dbReference type="ARBA" id="ARBA00022729"/>
    </source>
</evidence>
<accession>A0ABM3YJT4</accession>
<reference evidence="14 15" key="1">
    <citation type="submission" date="2025-05" db="UniProtKB">
        <authorList>
            <consortium name="RefSeq"/>
        </authorList>
    </citation>
    <scope>IDENTIFICATION</scope>
</reference>
<evidence type="ECO:0000256" key="2">
    <source>
        <dbReference type="ARBA" id="ARBA00004609"/>
    </source>
</evidence>
<dbReference type="SUPFAM" id="SSF54452">
    <property type="entry name" value="MHC antigen-recognition domain"/>
    <property type="match status" value="1"/>
</dbReference>
<evidence type="ECO:0000256" key="1">
    <source>
        <dbReference type="ARBA" id="ARBA00002305"/>
    </source>
</evidence>
<keyword evidence="6 11" id="KW-0732">Signal</keyword>
<evidence type="ECO:0000256" key="4">
    <source>
        <dbReference type="ARBA" id="ARBA00022475"/>
    </source>
</evidence>
<dbReference type="RefSeq" id="XP_060061323.1">
    <property type="nucleotide sequence ID" value="XM_060205340.1"/>
</dbReference>
<comment type="similarity">
    <text evidence="3">Belongs to the NKG2D ligand family.</text>
</comment>
<dbReference type="RefSeq" id="XP_060061317.1">
    <property type="nucleotide sequence ID" value="XM_060205334.1"/>
</dbReference>
<keyword evidence="7" id="KW-0472">Membrane</keyword>
<dbReference type="PANTHER" id="PTHR16675">
    <property type="entry name" value="MHC CLASS I-RELATED"/>
    <property type="match status" value="1"/>
</dbReference>
<feature type="domain" description="Retinoic acid early-inducible protein 1" evidence="12">
    <location>
        <begin position="27"/>
        <end position="168"/>
    </location>
</feature>
<dbReference type="RefSeq" id="XP_060061322.1">
    <property type="nucleotide sequence ID" value="XM_060205339.1"/>
</dbReference>
<dbReference type="Proteomes" id="UP001652624">
    <property type="component" value="Chromosome 13"/>
</dbReference>
<gene>
    <name evidence="14 15 16 17 18 19 20" type="primary">LOC132542669</name>
</gene>
<feature type="signal peptide" evidence="11">
    <location>
        <begin position="1"/>
        <end position="24"/>
    </location>
</feature>
<comment type="subcellular location">
    <subcellularLocation>
        <location evidence="2">Cell membrane</location>
        <topology evidence="2">Lipid-anchor</topology>
        <topology evidence="2">GPI-anchor</topology>
    </subcellularLocation>
</comment>
<dbReference type="PANTHER" id="PTHR16675:SF64">
    <property type="entry name" value="RETINOIC ACID EARLY TRANSCRIPT 1E"/>
    <property type="match status" value="1"/>
</dbReference>
<evidence type="ECO:0000256" key="9">
    <source>
        <dbReference type="ARBA" id="ARBA00023180"/>
    </source>
</evidence>
<evidence type="ECO:0000259" key="12">
    <source>
        <dbReference type="Pfam" id="PF14586"/>
    </source>
</evidence>
<evidence type="ECO:0000256" key="7">
    <source>
        <dbReference type="ARBA" id="ARBA00023136"/>
    </source>
</evidence>
<dbReference type="Pfam" id="PF14586">
    <property type="entry name" value="MHC_I_2"/>
    <property type="match status" value="1"/>
</dbReference>
<dbReference type="RefSeq" id="XP_060061320.1">
    <property type="nucleotide sequence ID" value="XM_060205337.1"/>
</dbReference>
<evidence type="ECO:0000256" key="3">
    <source>
        <dbReference type="ARBA" id="ARBA00008353"/>
    </source>
</evidence>
<evidence type="ECO:0000313" key="20">
    <source>
        <dbReference type="RefSeq" id="XP_060061323.1"/>
    </source>
</evidence>
<feature type="chain" id="PRO_5045025632" evidence="11">
    <location>
        <begin position="25"/>
        <end position="237"/>
    </location>
</feature>
<sequence>MGLAVPIAGLGLVLLLLEARETLAGTHFLCLNFTVRSLPLPGQSWSETQCSVDGMLFLYYDRDNKKATPIGVLGEKAENTRTWKDLANNIEQIEQDLRVILFLFDFDKSLRKIPYSLQAQMCCQGEEGLCTGASWEFSVNGQTALIDTMTMRWMFVDKGLLKFKRQLDNNKIMSNYFRKVSVQDCNHWLKGFLVYWEKILDSTASSKAEETIQHYPSTWLITWIMPIITLLSYLTFC</sequence>
<keyword evidence="10" id="KW-0449">Lipoprotein</keyword>
<keyword evidence="9" id="KW-0325">Glycoprotein</keyword>
<dbReference type="RefSeq" id="XP_060061321.1">
    <property type="nucleotide sequence ID" value="XM_060205338.1"/>
</dbReference>
<protein>
    <submittedName>
        <fullName evidence="14 15">Retinoic acid early transcript 1E-like</fullName>
    </submittedName>
</protein>
<evidence type="ECO:0000313" key="15">
    <source>
        <dbReference type="RefSeq" id="XP_060061318.1"/>
    </source>
</evidence>
<evidence type="ECO:0000256" key="8">
    <source>
        <dbReference type="ARBA" id="ARBA00023157"/>
    </source>
</evidence>
<name>A0ABM3YJT4_ERIEU</name>
<organism evidence="13 19">
    <name type="scientific">Erinaceus europaeus</name>
    <name type="common">Western European hedgehog</name>
    <dbReference type="NCBI Taxonomy" id="9365"/>
    <lineage>
        <taxon>Eukaryota</taxon>
        <taxon>Metazoa</taxon>
        <taxon>Chordata</taxon>
        <taxon>Craniata</taxon>
        <taxon>Vertebrata</taxon>
        <taxon>Euteleostomi</taxon>
        <taxon>Mammalia</taxon>
        <taxon>Eutheria</taxon>
        <taxon>Laurasiatheria</taxon>
        <taxon>Eulipotyphla</taxon>
        <taxon>Erinaceidae</taxon>
        <taxon>Erinaceinae</taxon>
        <taxon>Erinaceus</taxon>
    </lineage>
</organism>